<dbReference type="RefSeq" id="WP_073067414.1">
    <property type="nucleotide sequence ID" value="NZ_FRCK01000008.1"/>
</dbReference>
<accession>A0A1M7ID64</accession>
<feature type="domain" description="Histidine kinase/HSP90-like ATPase" evidence="2">
    <location>
        <begin position="45"/>
        <end position="157"/>
    </location>
</feature>
<reference evidence="4" key="1">
    <citation type="submission" date="2016-11" db="EMBL/GenBank/DDBJ databases">
        <authorList>
            <person name="Varghese N."/>
            <person name="Submissions S."/>
        </authorList>
    </citation>
    <scope>NUCLEOTIDE SEQUENCE [LARGE SCALE GENOMIC DNA]</scope>
    <source>
        <strain evidence="4">DSM 6637</strain>
    </source>
</reference>
<dbReference type="Pfam" id="PF13581">
    <property type="entry name" value="HATPase_c_2"/>
    <property type="match status" value="1"/>
</dbReference>
<dbReference type="CDD" id="cd16936">
    <property type="entry name" value="HATPase_RsbW-like"/>
    <property type="match status" value="1"/>
</dbReference>
<keyword evidence="4" id="KW-1185">Reference proteome</keyword>
<dbReference type="Gene3D" id="3.30.565.10">
    <property type="entry name" value="Histidine kinase-like ATPase, C-terminal domain"/>
    <property type="match status" value="1"/>
</dbReference>
<protein>
    <submittedName>
        <fullName evidence="3">Serine/threonine-protein kinase RsbW</fullName>
    </submittedName>
</protein>
<keyword evidence="1" id="KW-0723">Serine/threonine-protein kinase</keyword>
<dbReference type="AlphaFoldDB" id="A0A1M7ID64"/>
<dbReference type="InterPro" id="IPR003594">
    <property type="entry name" value="HATPase_dom"/>
</dbReference>
<keyword evidence="3" id="KW-0418">Kinase</keyword>
<organism evidence="3 4">
    <name type="scientific">Paracoccus solventivorans</name>
    <dbReference type="NCBI Taxonomy" id="53463"/>
    <lineage>
        <taxon>Bacteria</taxon>
        <taxon>Pseudomonadati</taxon>
        <taxon>Pseudomonadota</taxon>
        <taxon>Alphaproteobacteria</taxon>
        <taxon>Rhodobacterales</taxon>
        <taxon>Paracoccaceae</taxon>
        <taxon>Paracoccus</taxon>
    </lineage>
</organism>
<dbReference type="STRING" id="53463.SAMN05444389_10868"/>
<sequence length="175" mass="19015">MIDDMPFPDYGDRRPCGAPMFHRILAAEPLTVQQALIDLRVRFAGAVPADALDRMELAMAEVLNNIVQHGRHPPGAAPRGRLPPVTIHLTVTSHAGGLACAVADDGTPLPPSCLVPARLPPPEIAALREGGFGWFMIRDLTQSLFYFREQRRNVLCFHIPPAEDGRRPSGTAVVA</sequence>
<dbReference type="PANTHER" id="PTHR35526:SF3">
    <property type="entry name" value="ANTI-SIGMA-F FACTOR RSBW"/>
    <property type="match status" value="1"/>
</dbReference>
<name>A0A1M7ID64_9RHOB</name>
<dbReference type="InterPro" id="IPR036890">
    <property type="entry name" value="HATPase_C_sf"/>
</dbReference>
<evidence type="ECO:0000313" key="3">
    <source>
        <dbReference type="EMBL" id="SHM38629.1"/>
    </source>
</evidence>
<keyword evidence="3" id="KW-0808">Transferase</keyword>
<dbReference type="GO" id="GO:0004674">
    <property type="term" value="F:protein serine/threonine kinase activity"/>
    <property type="evidence" value="ECO:0007669"/>
    <property type="project" value="UniProtKB-KW"/>
</dbReference>
<dbReference type="PANTHER" id="PTHR35526">
    <property type="entry name" value="ANTI-SIGMA-F FACTOR RSBW-RELATED"/>
    <property type="match status" value="1"/>
</dbReference>
<proteinExistence type="predicted"/>
<evidence type="ECO:0000313" key="4">
    <source>
        <dbReference type="Proteomes" id="UP000184444"/>
    </source>
</evidence>
<dbReference type="SUPFAM" id="SSF55874">
    <property type="entry name" value="ATPase domain of HSP90 chaperone/DNA topoisomerase II/histidine kinase"/>
    <property type="match status" value="1"/>
</dbReference>
<evidence type="ECO:0000256" key="1">
    <source>
        <dbReference type="ARBA" id="ARBA00022527"/>
    </source>
</evidence>
<evidence type="ECO:0000259" key="2">
    <source>
        <dbReference type="Pfam" id="PF13581"/>
    </source>
</evidence>
<dbReference type="Proteomes" id="UP000184444">
    <property type="component" value="Unassembled WGS sequence"/>
</dbReference>
<dbReference type="EMBL" id="FRCK01000008">
    <property type="protein sequence ID" value="SHM38629.1"/>
    <property type="molecule type" value="Genomic_DNA"/>
</dbReference>
<dbReference type="InterPro" id="IPR050267">
    <property type="entry name" value="Anti-sigma-factor_SerPK"/>
</dbReference>
<gene>
    <name evidence="3" type="ORF">SAMN05444389_10868</name>
</gene>